<evidence type="ECO:0000256" key="1">
    <source>
        <dbReference type="ARBA" id="ARBA00004192"/>
    </source>
</evidence>
<evidence type="ECO:0000256" key="5">
    <source>
        <dbReference type="ARBA" id="ARBA00022553"/>
    </source>
</evidence>
<dbReference type="RefSeq" id="XP_028518498.1">
    <property type="nucleotide sequence ID" value="XM_028662697.1"/>
</dbReference>
<feature type="binding site" evidence="14">
    <location>
        <position position="153"/>
    </location>
    <ligand>
        <name>ATP</name>
        <dbReference type="ChEBI" id="CHEBI:30616"/>
    </ligand>
</feature>
<keyword evidence="7 15" id="KW-0547">Nucleotide-binding</keyword>
<feature type="binding site" evidence="14 15">
    <location>
        <position position="94"/>
    </location>
    <ligand>
        <name>ATP</name>
        <dbReference type="ChEBI" id="CHEBI:30616"/>
    </ligand>
</feature>
<protein>
    <recommendedName>
        <fullName evidence="3">Serine/threonine-protein kinase 1</fullName>
        <ecNumber evidence="2">2.7.11.1</ecNumber>
    </recommendedName>
</protein>
<evidence type="ECO:0000256" key="9">
    <source>
        <dbReference type="ARBA" id="ARBA00022840"/>
    </source>
</evidence>
<dbReference type="GO" id="GO:0043066">
    <property type="term" value="P:negative regulation of apoptotic process"/>
    <property type="evidence" value="ECO:0007669"/>
    <property type="project" value="InterPro"/>
</dbReference>
<feature type="active site" description="Proton acceptor" evidence="13">
    <location>
        <position position="194"/>
    </location>
</feature>
<name>A0A913YTV6_EXADI</name>
<evidence type="ECO:0000256" key="2">
    <source>
        <dbReference type="ARBA" id="ARBA00012513"/>
    </source>
</evidence>
<comment type="subcellular location">
    <subcellularLocation>
        <location evidence="1">Host cytoplasm</location>
    </subcellularLocation>
</comment>
<comment type="similarity">
    <text evidence="16">Belongs to the protein kinase superfamily.</text>
</comment>
<keyword evidence="4 16" id="KW-0723">Serine/threonine-protein kinase</keyword>
<dbReference type="KEGG" id="epa:110250743"/>
<evidence type="ECO:0000256" key="4">
    <source>
        <dbReference type="ARBA" id="ARBA00022527"/>
    </source>
</evidence>
<evidence type="ECO:0000256" key="3">
    <source>
        <dbReference type="ARBA" id="ARBA00016885"/>
    </source>
</evidence>
<evidence type="ECO:0000256" key="16">
    <source>
        <dbReference type="RuleBase" id="RU000304"/>
    </source>
</evidence>
<accession>A0A913YTV6</accession>
<dbReference type="GeneID" id="110250743"/>
<dbReference type="GO" id="GO:0030430">
    <property type="term" value="C:host cell cytoplasm"/>
    <property type="evidence" value="ECO:0007669"/>
    <property type="project" value="UniProtKB-SubCell"/>
</dbReference>
<keyword evidence="8" id="KW-0418">Kinase</keyword>
<dbReference type="PROSITE" id="PS50011">
    <property type="entry name" value="PROTEIN_KINASE_DOM"/>
    <property type="match status" value="1"/>
</dbReference>
<feature type="binding site" evidence="14">
    <location>
        <begin position="71"/>
        <end position="79"/>
    </location>
    <ligand>
        <name>ATP</name>
        <dbReference type="ChEBI" id="CHEBI:30616"/>
    </ligand>
</feature>
<dbReference type="InterPro" id="IPR017348">
    <property type="entry name" value="PIM1/2/3"/>
</dbReference>
<feature type="binding site" evidence="14">
    <location>
        <position position="146"/>
    </location>
    <ligand>
        <name>ATP</name>
        <dbReference type="ChEBI" id="CHEBI:30616"/>
    </ligand>
</feature>
<dbReference type="EnsemblMetazoa" id="XM_028662697.1">
    <property type="protein sequence ID" value="XP_028518498.1"/>
    <property type="gene ID" value="LOC110250743"/>
</dbReference>
<dbReference type="EC" id="2.7.11.1" evidence="2"/>
<reference evidence="18" key="1">
    <citation type="submission" date="2022-11" db="UniProtKB">
        <authorList>
            <consortium name="EnsemblMetazoa"/>
        </authorList>
    </citation>
    <scope>IDENTIFICATION</scope>
</reference>
<evidence type="ECO:0000256" key="13">
    <source>
        <dbReference type="PIRSR" id="PIRSR037993-1"/>
    </source>
</evidence>
<dbReference type="OMA" id="HATRRES"/>
<evidence type="ECO:0000313" key="18">
    <source>
        <dbReference type="EnsemblMetazoa" id="XP_028518498.1"/>
    </source>
</evidence>
<dbReference type="SUPFAM" id="SSF56112">
    <property type="entry name" value="Protein kinase-like (PK-like)"/>
    <property type="match status" value="1"/>
</dbReference>
<dbReference type="InterPro" id="IPR017441">
    <property type="entry name" value="Protein_kinase_ATP_BS"/>
</dbReference>
<evidence type="ECO:0000256" key="6">
    <source>
        <dbReference type="ARBA" id="ARBA00022679"/>
    </source>
</evidence>
<evidence type="ECO:0000256" key="7">
    <source>
        <dbReference type="ARBA" id="ARBA00022741"/>
    </source>
</evidence>
<dbReference type="PANTHER" id="PTHR22984">
    <property type="entry name" value="SERINE/THREONINE-PROTEIN KINASE PIM"/>
    <property type="match status" value="1"/>
</dbReference>
<dbReference type="OrthoDB" id="10252171at2759"/>
<dbReference type="GO" id="GO:0005737">
    <property type="term" value="C:cytoplasm"/>
    <property type="evidence" value="ECO:0007669"/>
    <property type="project" value="TreeGrafter"/>
</dbReference>
<dbReference type="AlphaFoldDB" id="A0A913YTV6"/>
<dbReference type="InterPro" id="IPR011009">
    <property type="entry name" value="Kinase-like_dom_sf"/>
</dbReference>
<dbReference type="PROSITE" id="PS00108">
    <property type="entry name" value="PROTEIN_KINASE_ST"/>
    <property type="match status" value="1"/>
</dbReference>
<dbReference type="PROSITE" id="PS00107">
    <property type="entry name" value="PROTEIN_KINASE_ATP"/>
    <property type="match status" value="1"/>
</dbReference>
<dbReference type="Pfam" id="PF00069">
    <property type="entry name" value="Pkinase"/>
    <property type="match status" value="1"/>
</dbReference>
<evidence type="ECO:0000256" key="8">
    <source>
        <dbReference type="ARBA" id="ARBA00022777"/>
    </source>
</evidence>
<dbReference type="Proteomes" id="UP000887567">
    <property type="component" value="Unplaced"/>
</dbReference>
<evidence type="ECO:0000256" key="15">
    <source>
        <dbReference type="PROSITE-ProRule" id="PRU10141"/>
    </source>
</evidence>
<keyword evidence="19" id="KW-1185">Reference proteome</keyword>
<comment type="catalytic activity">
    <reaction evidence="12">
        <text>L-seryl-[protein] + ATP = O-phospho-L-seryl-[protein] + ADP + H(+)</text>
        <dbReference type="Rhea" id="RHEA:17989"/>
        <dbReference type="Rhea" id="RHEA-COMP:9863"/>
        <dbReference type="Rhea" id="RHEA-COMP:11604"/>
        <dbReference type="ChEBI" id="CHEBI:15378"/>
        <dbReference type="ChEBI" id="CHEBI:29999"/>
        <dbReference type="ChEBI" id="CHEBI:30616"/>
        <dbReference type="ChEBI" id="CHEBI:83421"/>
        <dbReference type="ChEBI" id="CHEBI:456216"/>
        <dbReference type="EC" id="2.7.11.1"/>
    </reaction>
</comment>
<evidence type="ECO:0000259" key="17">
    <source>
        <dbReference type="PROSITE" id="PS50011"/>
    </source>
</evidence>
<dbReference type="InterPro" id="IPR008271">
    <property type="entry name" value="Ser/Thr_kinase_AS"/>
</dbReference>
<sequence length="322" mass="37043">MYEVIHAKNEEQQTSNEQKAVQLEQATNHSNIADNKATTSAPKPRRILTAKRASASRKRNFFAQYSQGRLLGTGSFGKVYAGIRLRDQLPVAIKYIPEETCRIVQQGSPNQNVPSEIFFQKNLDHPNIIRLIEHHHFDKNYVLVFERPRVCVDLFDYLENYENNAINEQDGKSIFREILNAVVYLEEQEILHNDIKTENVIMDLSNGGMKAKLTDFGLSWHLTNQPITTFTGTVEFSPPEFHTTRQYDGRQATVWSLGCFLFDMLTGNPPFKSAKQAATQPLRIPNHFSQDLKNFLRIMLKKRPNERANITDLLDHPWLKTA</sequence>
<keyword evidence="5" id="KW-0597">Phosphoprotein</keyword>
<dbReference type="Gene3D" id="1.10.510.10">
    <property type="entry name" value="Transferase(Phosphotransferase) domain 1"/>
    <property type="match status" value="1"/>
</dbReference>
<keyword evidence="10" id="KW-1035">Host cytoplasm</keyword>
<dbReference type="PIRSF" id="PIRSF037993">
    <property type="entry name" value="STPK_Pim-1"/>
    <property type="match status" value="1"/>
</dbReference>
<dbReference type="GO" id="GO:0004674">
    <property type="term" value="F:protein serine/threonine kinase activity"/>
    <property type="evidence" value="ECO:0007669"/>
    <property type="project" value="UniProtKB-KW"/>
</dbReference>
<evidence type="ECO:0000313" key="19">
    <source>
        <dbReference type="Proteomes" id="UP000887567"/>
    </source>
</evidence>
<evidence type="ECO:0000256" key="10">
    <source>
        <dbReference type="ARBA" id="ARBA00023200"/>
    </source>
</evidence>
<feature type="domain" description="Protein kinase" evidence="17">
    <location>
        <begin position="65"/>
        <end position="319"/>
    </location>
</feature>
<dbReference type="PANTHER" id="PTHR22984:SF25">
    <property type="entry name" value="PROTEIN KINASE DOMAIN-CONTAINING PROTEIN"/>
    <property type="match status" value="1"/>
</dbReference>
<evidence type="ECO:0000256" key="12">
    <source>
        <dbReference type="ARBA" id="ARBA00048679"/>
    </source>
</evidence>
<dbReference type="GO" id="GO:0005524">
    <property type="term" value="F:ATP binding"/>
    <property type="evidence" value="ECO:0007669"/>
    <property type="project" value="UniProtKB-UniRule"/>
</dbReference>
<dbReference type="Gene3D" id="3.30.200.20">
    <property type="entry name" value="Phosphorylase Kinase, domain 1"/>
    <property type="match status" value="1"/>
</dbReference>
<keyword evidence="9 14" id="KW-0067">ATP-binding</keyword>
<dbReference type="SMART" id="SM00220">
    <property type="entry name" value="S_TKc"/>
    <property type="match status" value="1"/>
</dbReference>
<evidence type="ECO:0000256" key="11">
    <source>
        <dbReference type="ARBA" id="ARBA00047899"/>
    </source>
</evidence>
<keyword evidence="6" id="KW-0808">Transferase</keyword>
<organism evidence="18 19">
    <name type="scientific">Exaiptasia diaphana</name>
    <name type="common">Tropical sea anemone</name>
    <name type="synonym">Aiptasia pulchella</name>
    <dbReference type="NCBI Taxonomy" id="2652724"/>
    <lineage>
        <taxon>Eukaryota</taxon>
        <taxon>Metazoa</taxon>
        <taxon>Cnidaria</taxon>
        <taxon>Anthozoa</taxon>
        <taxon>Hexacorallia</taxon>
        <taxon>Actiniaria</taxon>
        <taxon>Aiptasiidae</taxon>
        <taxon>Exaiptasia</taxon>
    </lineage>
</organism>
<comment type="catalytic activity">
    <reaction evidence="11">
        <text>L-threonyl-[protein] + ATP = O-phospho-L-threonyl-[protein] + ADP + H(+)</text>
        <dbReference type="Rhea" id="RHEA:46608"/>
        <dbReference type="Rhea" id="RHEA-COMP:11060"/>
        <dbReference type="Rhea" id="RHEA-COMP:11605"/>
        <dbReference type="ChEBI" id="CHEBI:15378"/>
        <dbReference type="ChEBI" id="CHEBI:30013"/>
        <dbReference type="ChEBI" id="CHEBI:30616"/>
        <dbReference type="ChEBI" id="CHEBI:61977"/>
        <dbReference type="ChEBI" id="CHEBI:456216"/>
        <dbReference type="EC" id="2.7.11.1"/>
    </reaction>
</comment>
<proteinExistence type="inferred from homology"/>
<dbReference type="InterPro" id="IPR000719">
    <property type="entry name" value="Prot_kinase_dom"/>
</dbReference>
<evidence type="ECO:0000256" key="14">
    <source>
        <dbReference type="PIRSR" id="PIRSR037993-2"/>
    </source>
</evidence>
<dbReference type="InterPro" id="IPR051138">
    <property type="entry name" value="PIM_Ser/Thr_kinase"/>
</dbReference>